<gene>
    <name evidence="2" type="ORF">OVA965_LOCUS46148</name>
    <name evidence="3" type="ORF">TMI583_LOCUS19654</name>
</gene>
<dbReference type="PANTHER" id="PTHR10048">
    <property type="entry name" value="PHOSPHATIDYLINOSITOL KINASE"/>
    <property type="match status" value="1"/>
</dbReference>
<dbReference type="Pfam" id="PF00454">
    <property type="entry name" value="PI3_PI4_kinase"/>
    <property type="match status" value="1"/>
</dbReference>
<dbReference type="InterPro" id="IPR011009">
    <property type="entry name" value="Kinase-like_dom_sf"/>
</dbReference>
<name>A0A8S2L2D5_9BILA</name>
<dbReference type="Proteomes" id="UP000677228">
    <property type="component" value="Unassembled WGS sequence"/>
</dbReference>
<organism evidence="3 4">
    <name type="scientific">Didymodactylos carnosus</name>
    <dbReference type="NCBI Taxonomy" id="1234261"/>
    <lineage>
        <taxon>Eukaryota</taxon>
        <taxon>Metazoa</taxon>
        <taxon>Spiralia</taxon>
        <taxon>Gnathifera</taxon>
        <taxon>Rotifera</taxon>
        <taxon>Eurotatoria</taxon>
        <taxon>Bdelloidea</taxon>
        <taxon>Philodinida</taxon>
        <taxon>Philodinidae</taxon>
        <taxon>Didymodactylos</taxon>
    </lineage>
</organism>
<dbReference type="Proteomes" id="UP000682733">
    <property type="component" value="Unassembled WGS sequence"/>
</dbReference>
<dbReference type="EMBL" id="CAJOBA010011582">
    <property type="protein sequence ID" value="CAF3871324.1"/>
    <property type="molecule type" value="Genomic_DNA"/>
</dbReference>
<comment type="caution">
    <text evidence="3">The sequence shown here is derived from an EMBL/GenBank/DDBJ whole genome shotgun (WGS) entry which is preliminary data.</text>
</comment>
<dbReference type="InterPro" id="IPR000403">
    <property type="entry name" value="PI3/4_kinase_cat_dom"/>
</dbReference>
<dbReference type="PROSITE" id="PS50290">
    <property type="entry name" value="PI3_4_KINASE_3"/>
    <property type="match status" value="1"/>
</dbReference>
<dbReference type="GO" id="GO:0035005">
    <property type="term" value="F:1-phosphatidylinositol-4-phosphate 3-kinase activity"/>
    <property type="evidence" value="ECO:0007669"/>
    <property type="project" value="TreeGrafter"/>
</dbReference>
<dbReference type="InterPro" id="IPR015433">
    <property type="entry name" value="PI3/4_kinase"/>
</dbReference>
<protein>
    <recommendedName>
        <fullName evidence="1">PI3K/PI4K catalytic domain-containing protein</fullName>
    </recommendedName>
</protein>
<dbReference type="GO" id="GO:0016303">
    <property type="term" value="F:1-phosphatidylinositol-3-kinase activity"/>
    <property type="evidence" value="ECO:0007669"/>
    <property type="project" value="TreeGrafter"/>
</dbReference>
<dbReference type="SUPFAM" id="SSF56112">
    <property type="entry name" value="Protein kinase-like (PK-like)"/>
    <property type="match status" value="1"/>
</dbReference>
<dbReference type="GO" id="GO:0005737">
    <property type="term" value="C:cytoplasm"/>
    <property type="evidence" value="ECO:0007669"/>
    <property type="project" value="TreeGrafter"/>
</dbReference>
<dbReference type="GO" id="GO:0005942">
    <property type="term" value="C:phosphatidylinositol 3-kinase complex"/>
    <property type="evidence" value="ECO:0007669"/>
    <property type="project" value="TreeGrafter"/>
</dbReference>
<dbReference type="PANTHER" id="PTHR10048:SF14">
    <property type="entry name" value="LD28067P"/>
    <property type="match status" value="1"/>
</dbReference>
<feature type="domain" description="PI3K/PI4K catalytic" evidence="1">
    <location>
        <begin position="1"/>
        <end position="99"/>
    </location>
</feature>
<evidence type="ECO:0000313" key="2">
    <source>
        <dbReference type="EMBL" id="CAF1683556.1"/>
    </source>
</evidence>
<reference evidence="3" key="1">
    <citation type="submission" date="2021-02" db="EMBL/GenBank/DDBJ databases">
        <authorList>
            <person name="Nowell W R."/>
        </authorList>
    </citation>
    <scope>NUCLEOTIDE SEQUENCE</scope>
</reference>
<evidence type="ECO:0000313" key="3">
    <source>
        <dbReference type="EMBL" id="CAF3871324.1"/>
    </source>
</evidence>
<dbReference type="AlphaFoldDB" id="A0A8S2L2D5"/>
<dbReference type="GO" id="GO:0016477">
    <property type="term" value="P:cell migration"/>
    <property type="evidence" value="ECO:0007669"/>
    <property type="project" value="TreeGrafter"/>
</dbReference>
<evidence type="ECO:0000259" key="1">
    <source>
        <dbReference type="PROSITE" id="PS50290"/>
    </source>
</evidence>
<feature type="non-terminal residue" evidence="3">
    <location>
        <position position="1"/>
    </location>
</feature>
<dbReference type="GO" id="GO:0048015">
    <property type="term" value="P:phosphatidylinositol-mediated signaling"/>
    <property type="evidence" value="ECO:0007669"/>
    <property type="project" value="TreeGrafter"/>
</dbReference>
<dbReference type="GO" id="GO:0005886">
    <property type="term" value="C:plasma membrane"/>
    <property type="evidence" value="ECO:0007669"/>
    <property type="project" value="TreeGrafter"/>
</dbReference>
<evidence type="ECO:0000313" key="4">
    <source>
        <dbReference type="Proteomes" id="UP000682733"/>
    </source>
</evidence>
<proteinExistence type="predicted"/>
<dbReference type="GO" id="GO:0043491">
    <property type="term" value="P:phosphatidylinositol 3-kinase/protein kinase B signal transduction"/>
    <property type="evidence" value="ECO:0007669"/>
    <property type="project" value="TreeGrafter"/>
</dbReference>
<feature type="non-terminal residue" evidence="3">
    <location>
        <position position="99"/>
    </location>
</feature>
<accession>A0A8S2L2D5</accession>
<dbReference type="EMBL" id="CAJNOK010081558">
    <property type="protein sequence ID" value="CAF1683556.1"/>
    <property type="molecule type" value="Genomic_DNA"/>
</dbReference>
<sequence length="99" mass="11740">EIIYKIGDDLRQDVLTLQLFRLFDNIWKQQQNEKSLNLYMTFYDILCTSDKTGYIRIVPNAHTILNIYHKFNTTTTYKHTVVYNWLANNCTVNSNKSIS</sequence>
<dbReference type="Gene3D" id="3.30.1010.10">
    <property type="entry name" value="Phosphatidylinositol 3-kinase Catalytic Subunit, Chain A, domain 4"/>
    <property type="match status" value="1"/>
</dbReference>